<dbReference type="Proteomes" id="UP000281553">
    <property type="component" value="Unassembled WGS sequence"/>
</dbReference>
<protein>
    <submittedName>
        <fullName evidence="2">Uncharacterized protein</fullName>
    </submittedName>
</protein>
<sequence>FGAECIVICWCSTTSNENGDYYINATISALLPNLQASTLTEPSSENILVNNRSWEGYEDGGEPDEKESSTYDGTETRRSSRRWSSLSGHTNEDLRPDIEWQNPLTGTKTTNEVEETCGEELIDELSHLGERQKMGIQQIKEFLLADVSSKFLLVAHILRLLKSL</sequence>
<evidence type="ECO:0000313" key="3">
    <source>
        <dbReference type="Proteomes" id="UP000281553"/>
    </source>
</evidence>
<gene>
    <name evidence="2" type="ORF">DILT_LOCUS99</name>
</gene>
<name>A0A3P6PS73_DIBLA</name>
<accession>A0A3P6PS73</accession>
<reference evidence="2 3" key="1">
    <citation type="submission" date="2018-11" db="EMBL/GenBank/DDBJ databases">
        <authorList>
            <consortium name="Pathogen Informatics"/>
        </authorList>
    </citation>
    <scope>NUCLEOTIDE SEQUENCE [LARGE SCALE GENOMIC DNA]</scope>
</reference>
<feature type="compositionally biased region" description="Acidic residues" evidence="1">
    <location>
        <begin position="56"/>
        <end position="65"/>
    </location>
</feature>
<dbReference type="AlphaFoldDB" id="A0A3P6PS73"/>
<evidence type="ECO:0000313" key="2">
    <source>
        <dbReference type="EMBL" id="VDK30075.1"/>
    </source>
</evidence>
<feature type="compositionally biased region" description="Basic and acidic residues" evidence="1">
    <location>
        <begin position="66"/>
        <end position="78"/>
    </location>
</feature>
<evidence type="ECO:0000256" key="1">
    <source>
        <dbReference type="SAM" id="MobiDB-lite"/>
    </source>
</evidence>
<dbReference type="OrthoDB" id="6257536at2759"/>
<feature type="region of interest" description="Disordered" evidence="1">
    <location>
        <begin position="50"/>
        <end position="105"/>
    </location>
</feature>
<organism evidence="2 3">
    <name type="scientific">Dibothriocephalus latus</name>
    <name type="common">Fish tapeworm</name>
    <name type="synonym">Diphyllobothrium latum</name>
    <dbReference type="NCBI Taxonomy" id="60516"/>
    <lineage>
        <taxon>Eukaryota</taxon>
        <taxon>Metazoa</taxon>
        <taxon>Spiralia</taxon>
        <taxon>Lophotrochozoa</taxon>
        <taxon>Platyhelminthes</taxon>
        <taxon>Cestoda</taxon>
        <taxon>Eucestoda</taxon>
        <taxon>Diphyllobothriidea</taxon>
        <taxon>Diphyllobothriidae</taxon>
        <taxon>Dibothriocephalus</taxon>
    </lineage>
</organism>
<feature type="non-terminal residue" evidence="2">
    <location>
        <position position="1"/>
    </location>
</feature>
<dbReference type="EMBL" id="UYRU01000367">
    <property type="protein sequence ID" value="VDK30075.1"/>
    <property type="molecule type" value="Genomic_DNA"/>
</dbReference>
<proteinExistence type="predicted"/>
<keyword evidence="3" id="KW-1185">Reference proteome</keyword>